<gene>
    <name evidence="8" type="ORF">DF185_03760</name>
</gene>
<dbReference type="Gene3D" id="1.25.40.390">
    <property type="match status" value="1"/>
</dbReference>
<dbReference type="SUPFAM" id="SSF48452">
    <property type="entry name" value="TPR-like"/>
    <property type="match status" value="1"/>
</dbReference>
<dbReference type="GO" id="GO:0009279">
    <property type="term" value="C:cell outer membrane"/>
    <property type="evidence" value="ECO:0007669"/>
    <property type="project" value="UniProtKB-SubCell"/>
</dbReference>
<evidence type="ECO:0000313" key="8">
    <source>
        <dbReference type="EMBL" id="PXY03209.1"/>
    </source>
</evidence>
<dbReference type="AlphaFoldDB" id="A0A2V4A324"/>
<comment type="similarity">
    <text evidence="2">Belongs to the SusD family.</text>
</comment>
<keyword evidence="5" id="KW-0998">Cell outer membrane</keyword>
<feature type="domain" description="RagB/SusD" evidence="6">
    <location>
        <begin position="257"/>
        <end position="446"/>
    </location>
</feature>
<dbReference type="Pfam" id="PF14322">
    <property type="entry name" value="SusD-like_3"/>
    <property type="match status" value="1"/>
</dbReference>
<comment type="subcellular location">
    <subcellularLocation>
        <location evidence="1">Cell outer membrane</location>
    </subcellularLocation>
</comment>
<accession>A0A2V4A324</accession>
<evidence type="ECO:0000313" key="9">
    <source>
        <dbReference type="Proteomes" id="UP000248079"/>
    </source>
</evidence>
<evidence type="ECO:0008006" key="10">
    <source>
        <dbReference type="Google" id="ProtNLM"/>
    </source>
</evidence>
<feature type="domain" description="SusD-like N-terminal" evidence="7">
    <location>
        <begin position="30"/>
        <end position="240"/>
    </location>
</feature>
<dbReference type="EMBL" id="QFLI01000001">
    <property type="protein sequence ID" value="PXY03209.1"/>
    <property type="molecule type" value="Genomic_DNA"/>
</dbReference>
<evidence type="ECO:0000256" key="1">
    <source>
        <dbReference type="ARBA" id="ARBA00004442"/>
    </source>
</evidence>
<organism evidence="8 9">
    <name type="scientific">Marinifilum breve</name>
    <dbReference type="NCBI Taxonomy" id="2184082"/>
    <lineage>
        <taxon>Bacteria</taxon>
        <taxon>Pseudomonadati</taxon>
        <taxon>Bacteroidota</taxon>
        <taxon>Bacteroidia</taxon>
        <taxon>Marinilabiliales</taxon>
        <taxon>Marinifilaceae</taxon>
    </lineage>
</organism>
<evidence type="ECO:0000259" key="6">
    <source>
        <dbReference type="Pfam" id="PF07980"/>
    </source>
</evidence>
<comment type="caution">
    <text evidence="8">The sequence shown here is derived from an EMBL/GenBank/DDBJ whole genome shotgun (WGS) entry which is preliminary data.</text>
</comment>
<evidence type="ECO:0000256" key="3">
    <source>
        <dbReference type="ARBA" id="ARBA00022729"/>
    </source>
</evidence>
<dbReference type="InterPro" id="IPR012944">
    <property type="entry name" value="SusD_RagB_dom"/>
</dbReference>
<dbReference type="Proteomes" id="UP000248079">
    <property type="component" value="Unassembled WGS sequence"/>
</dbReference>
<dbReference type="Pfam" id="PF07980">
    <property type="entry name" value="SusD_RagB"/>
    <property type="match status" value="1"/>
</dbReference>
<dbReference type="OrthoDB" id="617686at2"/>
<keyword evidence="3" id="KW-0732">Signal</keyword>
<evidence type="ECO:0000256" key="2">
    <source>
        <dbReference type="ARBA" id="ARBA00006275"/>
    </source>
</evidence>
<dbReference type="InterPro" id="IPR011990">
    <property type="entry name" value="TPR-like_helical_dom_sf"/>
</dbReference>
<reference evidence="8 9" key="1">
    <citation type="submission" date="2018-05" db="EMBL/GenBank/DDBJ databases">
        <title>Marinifilum breve JC075T sp. nov., a marine bacterium isolated from Yongle Blue Hole in the South China Sea.</title>
        <authorList>
            <person name="Fu T."/>
        </authorList>
    </citation>
    <scope>NUCLEOTIDE SEQUENCE [LARGE SCALE GENOMIC DNA]</scope>
    <source>
        <strain evidence="8 9">JC075</strain>
    </source>
</reference>
<evidence type="ECO:0000256" key="5">
    <source>
        <dbReference type="ARBA" id="ARBA00023237"/>
    </source>
</evidence>
<protein>
    <recommendedName>
        <fullName evidence="10">RagB/SusD family nutrient uptake outer membrane protein</fullName>
    </recommendedName>
</protein>
<sequence>MKEMKDRKYNRYGLVIVVLACLLSACDKQLDLAPEDTTVETEVFQSESSAESALMDVYNKTFEANNATSYIFGDFSTDLLVSKSDYYDLVNSGEIPVDDSYFVGGSWEKSYSAINVANVIIESAPKLGTYREEVISQHVAEAKFLRAYNYLMLQKLFGDGALTGKMNGLGLPLQLTPYEGIKWNASNAITRSTVQATYDQIIKDLTEALPDLNENYEDDLETRARATKGSVHALLSRVYLYMGNFEKAASESAFLIGNENYRLNADLRSVFPMSSGYDVSLDAEYIYAIPLTWNNGDHQFGTHYFSYYHKYSTYAADDFLAKYTDTDQRKTKLIWQAYTKGQNPTKLTTAKFNNDRGRDNIPMIRLSEMYLTRAEALVRTSGVNQESVNLLNAIAGRADSEFTNYTTGDFANADALIDRILLERELELCFEGLHRYDLIRTGRKLKNKDLPENKYVLPIPKREIEITKGSLVQNPGYL</sequence>
<evidence type="ECO:0000256" key="4">
    <source>
        <dbReference type="ARBA" id="ARBA00023136"/>
    </source>
</evidence>
<keyword evidence="4" id="KW-0472">Membrane</keyword>
<dbReference type="PROSITE" id="PS51257">
    <property type="entry name" value="PROKAR_LIPOPROTEIN"/>
    <property type="match status" value="1"/>
</dbReference>
<name>A0A2V4A324_9BACT</name>
<dbReference type="InterPro" id="IPR033985">
    <property type="entry name" value="SusD-like_N"/>
</dbReference>
<proteinExistence type="inferred from homology"/>
<dbReference type="CDD" id="cd08977">
    <property type="entry name" value="SusD"/>
    <property type="match status" value="1"/>
</dbReference>
<keyword evidence="9" id="KW-1185">Reference proteome</keyword>
<evidence type="ECO:0000259" key="7">
    <source>
        <dbReference type="Pfam" id="PF14322"/>
    </source>
</evidence>